<feature type="domain" description="Autotransporter" evidence="4">
    <location>
        <begin position="1377"/>
        <end position="1659"/>
    </location>
</feature>
<dbReference type="SUPFAM" id="SSF103515">
    <property type="entry name" value="Autotransporter"/>
    <property type="match status" value="1"/>
</dbReference>
<proteinExistence type="predicted"/>
<evidence type="ECO:0000256" key="2">
    <source>
        <dbReference type="ARBA" id="ARBA00023026"/>
    </source>
</evidence>
<feature type="region of interest" description="Disordered" evidence="3">
    <location>
        <begin position="193"/>
        <end position="223"/>
    </location>
</feature>
<dbReference type="InterPro" id="IPR011050">
    <property type="entry name" value="Pectin_lyase_fold/virulence"/>
</dbReference>
<dbReference type="Proteomes" id="UP001320122">
    <property type="component" value="Unassembled WGS sequence"/>
</dbReference>
<dbReference type="PROSITE" id="PS51208">
    <property type="entry name" value="AUTOTRANSPORTER"/>
    <property type="match status" value="1"/>
</dbReference>
<dbReference type="Pfam" id="PF03797">
    <property type="entry name" value="Autotransporter"/>
    <property type="match status" value="1"/>
</dbReference>
<keyword evidence="6" id="KW-1185">Reference proteome</keyword>
<dbReference type="InterPro" id="IPR013425">
    <property type="entry name" value="Autotrns_rpt"/>
</dbReference>
<accession>A0ABS9ADS1</accession>
<name>A0ABS9ADS1_9GAMM</name>
<organism evidence="5 6">
    <name type="scientific">Billgrantia zhangzhouensis</name>
    <dbReference type="NCBI Taxonomy" id="2733481"/>
    <lineage>
        <taxon>Bacteria</taxon>
        <taxon>Pseudomonadati</taxon>
        <taxon>Pseudomonadota</taxon>
        <taxon>Gammaproteobacteria</taxon>
        <taxon>Oceanospirillales</taxon>
        <taxon>Halomonadaceae</taxon>
        <taxon>Billgrantia</taxon>
    </lineage>
</organism>
<feature type="compositionally biased region" description="Polar residues" evidence="3">
    <location>
        <begin position="1535"/>
        <end position="1558"/>
    </location>
</feature>
<evidence type="ECO:0000313" key="5">
    <source>
        <dbReference type="EMBL" id="MCE8019868.1"/>
    </source>
</evidence>
<dbReference type="SMART" id="SM00869">
    <property type="entry name" value="Autotransporter"/>
    <property type="match status" value="1"/>
</dbReference>
<dbReference type="EMBL" id="JABFTT010000004">
    <property type="protein sequence ID" value="MCE8019868.1"/>
    <property type="molecule type" value="Genomic_DNA"/>
</dbReference>
<sequence length="1659" mass="165073">MNHHYKRLFNRSLKVWQAVPETARARGKSGWSATQRICRPLMSAIVCRRSLQIGGVALALLMPPALAQTLPSPPHSSGGESANGGAGGGIDADGEGIAGSAGGGGGPGAAGGADGGGSGGSHGNEGDPTGGDGEHGGGLTSGGGGGGHGYLGEDIPAADDIAGGNGGRGNSGGGGGAGGYGAFVTNGGTAEIADSQSLRGGDGGLGSSIDRDNRGRGGDGGAGLYFQGDSLTNAGRLSGGSSGDGNVTWDLDGGDGGAGLIFDGRELINRGTISGGDGGPARQGDGGFGGTGLDFNGTTLVNDDDGTISGGAGGRMEHDEFDGGVGGIGLVFDGSDLTNRGSIFGGEGGAGAGNDGGIGLTFSGGELINQGAISGGDGGRAHLGTGSDGGDGGVGIIVEADGARIVNEGAISGGDGGESGNGVGGAGNVGVIVEADGATVVNAGTISGGSGRGRAAALTLNGGDGTLELRAGYAFQGDVVANGANATLALGDVERFDVEDLGSLYSGFENFVNRSGSGTMLTGYDRAGTDWLVERNSALLVDTDSLRGDVEVENNAVMVFNHDFDGVYTGAVFGEGMAIFGEGIEAGTLLLTGDSSAFSGETTVSGGTLLVGDADGIGRLGGSITVAEGATLGGSGTVGSSGSTTTIADGGILAPGNSIGTLDFGGSLVLSSGSILDFQLGGPGSEDDPASGVSDRIHVAEDLTLDGTLNLSQSGDASVGAAGFGYYRLVTYGGALDGDGLTMEDTPAIDNAGYRLLTDTDGQFIDLFVGALGDDQLQRWQGGDGAWTVSGETWRNIDSDGMAGDMDVAWAGNTAIFDDAPGGTVVVEGTQGFAGLQFRHGDYVLEGSGQLQTDPDGSEIRVLAERAGVATAITGTGGVGITGGGTLILSGNNRYEGGTTLAGGTTLSVSDDTNLGHADGALTFNGGTLTTTDSFDSARDVVLSGNGRFGVADDTALGLSGNIAGSGDLRLVGNGTLELTGTNDYGNTVVEAGTLLGNVEAISGDIANAGTVVFGQTRSGSFAGDIAGLNGTDGDMILRGGGSLTLGGFSSLDWAVEDGTLISASDRFTGDLDVAAGASFIFDQDYDGAYAGAFSGSGTLDFTGGGLVELTGDSSGFAGLTEVTDTTLVVNDTLSGSAMIGMDGVLAGDGTIGSGTGSMVTLASGATLAPGNSIGELTVDGDLTFEAGSHYEVEVDPTSGDSDHTHVTGTAFLEGSVVHIGLGESDDYAPESRYRILSAEGGLDGEFGEVTSAFTFLDAALMYDTESDLHGVDLTLERNGIDFADVAGTRNQRATAGGIDSLAAGHAVYDVIVTHAGSEAELREAYDRLSGELHASTHGALIEDSRLVRQAANDRLRAADGAATVPMVIGDNPATDPTATPSTAWVRAIGNWGSNAGDGNAASLNRDTFGVAAGVDTQVSERVRAGVLTGYTRGDISIGGGRGSADVDSAHFGLYAGVRLDDDESRGELSLRGGAFYGYHEVDSQRHVQVGTLGERLEDERSAHTLHAYGELAYRVDAGPATLEPFVNLAHVHQRTSSSEENGGNTALHSDSQTSDTSFATLGVRPSVEVNIGDADATLYGSVGWRHAFGDNTRGLDQRFVGGDAFSIAGTPIAENSGVVEAGVSVALNERTLLDLAYGGQYGDGMEDHGARATFEWRF</sequence>
<gene>
    <name evidence="5" type="ORF">HOP51_07030</name>
</gene>
<evidence type="ECO:0000256" key="1">
    <source>
        <dbReference type="ARBA" id="ARBA00022729"/>
    </source>
</evidence>
<dbReference type="Gene3D" id="2.40.128.130">
    <property type="entry name" value="Autotransporter beta-domain"/>
    <property type="match status" value="1"/>
</dbReference>
<dbReference type="NCBIfam" id="TIGR02601">
    <property type="entry name" value="autotrns_rpt"/>
    <property type="match status" value="1"/>
</dbReference>
<evidence type="ECO:0000259" key="4">
    <source>
        <dbReference type="PROSITE" id="PS51208"/>
    </source>
</evidence>
<dbReference type="RefSeq" id="WP_267957635.1">
    <property type="nucleotide sequence ID" value="NZ_JABFTT010000004.1"/>
</dbReference>
<keyword evidence="1" id="KW-0732">Signal</keyword>
<protein>
    <submittedName>
        <fullName evidence="5">Autotransporter domain-containing protein</fullName>
    </submittedName>
</protein>
<dbReference type="InterPro" id="IPR036709">
    <property type="entry name" value="Autotransporte_beta_dom_sf"/>
</dbReference>
<dbReference type="NCBIfam" id="TIGR01414">
    <property type="entry name" value="autotrans_barl"/>
    <property type="match status" value="1"/>
</dbReference>
<feature type="region of interest" description="Disordered" evidence="3">
    <location>
        <begin position="1533"/>
        <end position="1558"/>
    </location>
</feature>
<dbReference type="InterPro" id="IPR006315">
    <property type="entry name" value="OM_autotransptr_brl_dom"/>
</dbReference>
<comment type="caution">
    <text evidence="5">The sequence shown here is derived from an EMBL/GenBank/DDBJ whole genome shotgun (WGS) entry which is preliminary data.</text>
</comment>
<reference evidence="5 6" key="1">
    <citation type="journal article" date="2021" name="Front. Microbiol.">
        <title>Aerobic Denitrification and Heterotrophic Sulfur Oxidation in the Genus Halomonas Revealed by Six Novel Species Characterizations and Genome-Based Analysis.</title>
        <authorList>
            <person name="Wang L."/>
            <person name="Shao Z."/>
        </authorList>
    </citation>
    <scope>NUCLEOTIDE SEQUENCE [LARGE SCALE GENOMIC DNA]</scope>
    <source>
        <strain evidence="5 6">MCCC 1A11036</strain>
    </source>
</reference>
<feature type="region of interest" description="Disordered" evidence="3">
    <location>
        <begin position="70"/>
        <end position="166"/>
    </location>
</feature>
<dbReference type="SUPFAM" id="SSF51126">
    <property type="entry name" value="Pectin lyase-like"/>
    <property type="match status" value="2"/>
</dbReference>
<evidence type="ECO:0000313" key="6">
    <source>
        <dbReference type="Proteomes" id="UP001320122"/>
    </source>
</evidence>
<dbReference type="Pfam" id="PF12951">
    <property type="entry name" value="PATR"/>
    <property type="match status" value="3"/>
</dbReference>
<feature type="compositionally biased region" description="Gly residues" evidence="3">
    <location>
        <begin position="81"/>
        <end position="150"/>
    </location>
</feature>
<dbReference type="InterPro" id="IPR005546">
    <property type="entry name" value="Autotransporte_beta"/>
</dbReference>
<dbReference type="InterPro" id="IPR024973">
    <property type="entry name" value="ESPR"/>
</dbReference>
<dbReference type="Pfam" id="PF13018">
    <property type="entry name" value="ESPR"/>
    <property type="match status" value="1"/>
</dbReference>
<keyword evidence="2" id="KW-0843">Virulence</keyword>
<evidence type="ECO:0000256" key="3">
    <source>
        <dbReference type="SAM" id="MobiDB-lite"/>
    </source>
</evidence>